<evidence type="ECO:0000313" key="11">
    <source>
        <dbReference type="Proteomes" id="UP000000539"/>
    </source>
</evidence>
<keyword evidence="2" id="KW-0217">Developmental protein</keyword>
<dbReference type="PANTHER" id="PTHR46110">
    <property type="entry name" value="HOMEOBOX PROTEIN HMX"/>
    <property type="match status" value="1"/>
</dbReference>
<sequence>MPETGQEPPSAPPPPPPPKESFYIKNLLNGDPPKAAPKQPRALFAPSGKADGSGFALSQVGDLSFPRFEIPAPRFALSAHCLERAQTWWYPYALTPAGAHLPRTEAAEKSLLRDSSPASGTDRDSPEPLLQGGDAEQKERDPKSPAEIVLEESDSEEGKKEGGAEDWKKREESPEKKPCRKKKTRTVFSRSQVFQLESTFDMKRYLSSSERAGLAASLHLTETQRSFGENNTKTTAMPNNHRSGRRGSHGRVGAALRGPAVSPAPTCPGPGRVPARSGPPPRLHPRDGTTGPMGRCGGGRDASPLPGGASLASALGVPPRCSPPTHTHSARLFAAQIAPRSAQIGPTRSVYSAQGESGGRRNQNKTPRCGRRAPRLPFVWDPNPMQWVVNGTQTEGRSQNTALAVSPANRVMPFVFALLTLGQVACSSLKILL</sequence>
<evidence type="ECO:0000256" key="3">
    <source>
        <dbReference type="ARBA" id="ARBA00023015"/>
    </source>
</evidence>
<dbReference type="InterPro" id="IPR051300">
    <property type="entry name" value="HMX_Homeobox_TF"/>
</dbReference>
<feature type="domain" description="Homeobox" evidence="9">
    <location>
        <begin position="179"/>
        <end position="239"/>
    </location>
</feature>
<keyword evidence="3" id="KW-0805">Transcription regulation</keyword>
<evidence type="ECO:0000256" key="1">
    <source>
        <dbReference type="ARBA" id="ARBA00004123"/>
    </source>
</evidence>
<dbReference type="Proteomes" id="UP000000539">
    <property type="component" value="Chromosome 6"/>
</dbReference>
<dbReference type="GlyGen" id="A0A8V0X735">
    <property type="glycosylation" value="1 site"/>
</dbReference>
<reference evidence="10" key="2">
    <citation type="submission" date="2025-08" db="UniProtKB">
        <authorList>
            <consortium name="Ensembl"/>
        </authorList>
    </citation>
    <scope>IDENTIFICATION</scope>
    <source>
        <strain evidence="10">broiler</strain>
    </source>
</reference>
<dbReference type="GO" id="GO:0042472">
    <property type="term" value="P:inner ear morphogenesis"/>
    <property type="evidence" value="ECO:0007669"/>
    <property type="project" value="Ensembl"/>
</dbReference>
<dbReference type="SMART" id="SM00389">
    <property type="entry name" value="HOX"/>
    <property type="match status" value="1"/>
</dbReference>
<protein>
    <submittedName>
        <fullName evidence="10">H6 family homeobox 3</fullName>
    </submittedName>
</protein>
<evidence type="ECO:0000256" key="4">
    <source>
        <dbReference type="ARBA" id="ARBA00023163"/>
    </source>
</evidence>
<feature type="compositionally biased region" description="Basic and acidic residues" evidence="8">
    <location>
        <begin position="156"/>
        <end position="177"/>
    </location>
</feature>
<keyword evidence="6 7" id="KW-0238">DNA-binding</keyword>
<dbReference type="GO" id="GO:0000977">
    <property type="term" value="F:RNA polymerase II transcription regulatory region sequence-specific DNA binding"/>
    <property type="evidence" value="ECO:0000318"/>
    <property type="project" value="GO_Central"/>
</dbReference>
<dbReference type="GO" id="GO:0000981">
    <property type="term" value="F:DNA-binding transcription factor activity, RNA polymerase II-specific"/>
    <property type="evidence" value="ECO:0000318"/>
    <property type="project" value="GO_Central"/>
</dbReference>
<feature type="compositionally biased region" description="Pro residues" evidence="8">
    <location>
        <begin position="9"/>
        <end position="19"/>
    </location>
</feature>
<dbReference type="FunCoup" id="A0A8V0X735">
    <property type="interactions" value="319"/>
</dbReference>
<organism evidence="10 11">
    <name type="scientific">Gallus gallus</name>
    <name type="common">Chicken</name>
    <dbReference type="NCBI Taxonomy" id="9031"/>
    <lineage>
        <taxon>Eukaryota</taxon>
        <taxon>Metazoa</taxon>
        <taxon>Chordata</taxon>
        <taxon>Craniata</taxon>
        <taxon>Vertebrata</taxon>
        <taxon>Euteleostomi</taxon>
        <taxon>Archelosauria</taxon>
        <taxon>Archosauria</taxon>
        <taxon>Dinosauria</taxon>
        <taxon>Saurischia</taxon>
        <taxon>Theropoda</taxon>
        <taxon>Coelurosauria</taxon>
        <taxon>Aves</taxon>
        <taxon>Neognathae</taxon>
        <taxon>Galloanserae</taxon>
        <taxon>Galliformes</taxon>
        <taxon>Phasianidae</taxon>
        <taxon>Phasianinae</taxon>
        <taxon>Gallus</taxon>
    </lineage>
</organism>
<keyword evidence="4" id="KW-0804">Transcription</keyword>
<evidence type="ECO:0000313" key="10">
    <source>
        <dbReference type="Ensembl" id="ENSGALP00010002428.1"/>
    </source>
</evidence>
<evidence type="ECO:0000256" key="8">
    <source>
        <dbReference type="SAM" id="MobiDB-lite"/>
    </source>
</evidence>
<comment type="subcellular location">
    <subcellularLocation>
        <location evidence="1 6 7">Nucleus</location>
    </subcellularLocation>
</comment>
<feature type="DNA-binding region" description="Homeobox" evidence="6">
    <location>
        <begin position="181"/>
        <end position="240"/>
    </location>
</feature>
<feature type="region of interest" description="Disordered" evidence="8">
    <location>
        <begin position="229"/>
        <end position="327"/>
    </location>
</feature>
<dbReference type="Pfam" id="PF00046">
    <property type="entry name" value="Homeodomain"/>
    <property type="match status" value="1"/>
</dbReference>
<dbReference type="GO" id="GO:0050885">
    <property type="term" value="P:neuromuscular process controlling balance"/>
    <property type="evidence" value="ECO:0007669"/>
    <property type="project" value="Ensembl"/>
</dbReference>
<keyword evidence="11" id="KW-1185">Reference proteome</keyword>
<dbReference type="Ensembl" id="ENSGALT00010004131.1">
    <property type="protein sequence ID" value="ENSGALP00010002428.1"/>
    <property type="gene ID" value="ENSGALG00010001815.1"/>
</dbReference>
<dbReference type="CDD" id="cd00086">
    <property type="entry name" value="homeodomain"/>
    <property type="match status" value="1"/>
</dbReference>
<reference evidence="10" key="3">
    <citation type="submission" date="2025-09" db="UniProtKB">
        <authorList>
            <consortium name="Ensembl"/>
        </authorList>
    </citation>
    <scope>IDENTIFICATION</scope>
    <source>
        <strain evidence="10">broiler</strain>
    </source>
</reference>
<evidence type="ECO:0000259" key="9">
    <source>
        <dbReference type="PROSITE" id="PS50071"/>
    </source>
</evidence>
<reference evidence="10" key="1">
    <citation type="submission" date="2020-11" db="EMBL/GenBank/DDBJ databases">
        <title>Gallus gallus (Chicken) genome, bGalGal1, GRCg7b, maternal haplotype autosomes + Z &amp; W.</title>
        <authorList>
            <person name="Warren W."/>
            <person name="Formenti G."/>
            <person name="Fedrigo O."/>
            <person name="Haase B."/>
            <person name="Mountcastle J."/>
            <person name="Balacco J."/>
            <person name="Tracey A."/>
            <person name="Schneider V."/>
            <person name="Okimoto R."/>
            <person name="Cheng H."/>
            <person name="Hawken R."/>
            <person name="Howe K."/>
            <person name="Jarvis E.D."/>
        </authorList>
    </citation>
    <scope>NUCLEOTIDE SEQUENCE [LARGE SCALE GENOMIC DNA]</scope>
    <source>
        <strain evidence="10">Broiler</strain>
    </source>
</reference>
<dbReference type="GO" id="GO:0006357">
    <property type="term" value="P:regulation of transcription by RNA polymerase II"/>
    <property type="evidence" value="ECO:0000318"/>
    <property type="project" value="GO_Central"/>
</dbReference>
<feature type="region of interest" description="Disordered" evidence="8">
    <location>
        <begin position="1"/>
        <end position="57"/>
    </location>
</feature>
<keyword evidence="6 7" id="KW-0371">Homeobox</keyword>
<name>A0A8V0X735_CHICK</name>
<dbReference type="GO" id="GO:0005634">
    <property type="term" value="C:nucleus"/>
    <property type="evidence" value="ECO:0000318"/>
    <property type="project" value="GO_Central"/>
</dbReference>
<proteinExistence type="inferred from homology"/>
<feature type="compositionally biased region" description="Basic and acidic residues" evidence="8">
    <location>
        <begin position="135"/>
        <end position="144"/>
    </location>
</feature>
<dbReference type="PANTHER" id="PTHR46110:SF2">
    <property type="entry name" value="HOMEOBOX PROTEIN HMX3"/>
    <property type="match status" value="1"/>
</dbReference>
<feature type="region of interest" description="Disordered" evidence="8">
    <location>
        <begin position="107"/>
        <end position="187"/>
    </location>
</feature>
<feature type="compositionally biased region" description="Polar residues" evidence="8">
    <location>
        <begin position="229"/>
        <end position="240"/>
    </location>
</feature>
<feature type="compositionally biased region" description="Polar residues" evidence="8">
    <location>
        <begin position="344"/>
        <end position="366"/>
    </location>
</feature>
<keyword evidence="6 7" id="KW-0539">Nucleus</keyword>
<evidence type="ECO:0000256" key="2">
    <source>
        <dbReference type="ARBA" id="ARBA00022473"/>
    </source>
</evidence>
<dbReference type="PROSITE" id="PS50071">
    <property type="entry name" value="HOMEOBOX_2"/>
    <property type="match status" value="1"/>
</dbReference>
<accession>A0A8V0X735</accession>
<evidence type="ECO:0000256" key="5">
    <source>
        <dbReference type="ARBA" id="ARBA00038165"/>
    </source>
</evidence>
<dbReference type="InterPro" id="IPR009057">
    <property type="entry name" value="Homeodomain-like_sf"/>
</dbReference>
<dbReference type="AlphaFoldDB" id="A0A8V0X735"/>
<dbReference type="GO" id="GO:0007420">
    <property type="term" value="P:brain development"/>
    <property type="evidence" value="ECO:0007669"/>
    <property type="project" value="Ensembl"/>
</dbReference>
<dbReference type="Gene3D" id="1.10.10.60">
    <property type="entry name" value="Homeodomain-like"/>
    <property type="match status" value="1"/>
</dbReference>
<feature type="region of interest" description="Disordered" evidence="8">
    <location>
        <begin position="343"/>
        <end position="376"/>
    </location>
</feature>
<comment type="similarity">
    <text evidence="5">Belongs to the HMX homeobox family.</text>
</comment>
<evidence type="ECO:0000256" key="6">
    <source>
        <dbReference type="PROSITE-ProRule" id="PRU00108"/>
    </source>
</evidence>
<evidence type="ECO:0000256" key="7">
    <source>
        <dbReference type="RuleBase" id="RU000682"/>
    </source>
</evidence>
<dbReference type="SUPFAM" id="SSF46689">
    <property type="entry name" value="Homeodomain-like"/>
    <property type="match status" value="1"/>
</dbReference>
<dbReference type="GeneTree" id="ENSGT00940000158286"/>
<dbReference type="InterPro" id="IPR001356">
    <property type="entry name" value="HD"/>
</dbReference>